<evidence type="ECO:0000256" key="3">
    <source>
        <dbReference type="ARBA" id="ARBA00022692"/>
    </source>
</evidence>
<dbReference type="SFLD" id="SFLDG00002">
    <property type="entry name" value="C1.7:_P-type_atpase_like"/>
    <property type="match status" value="1"/>
</dbReference>
<dbReference type="GO" id="GO:0005886">
    <property type="term" value="C:plasma membrane"/>
    <property type="evidence" value="ECO:0007669"/>
    <property type="project" value="TreeGrafter"/>
</dbReference>
<feature type="binding site" evidence="13">
    <location>
        <position position="705"/>
    </location>
    <ligand>
        <name>ATP</name>
        <dbReference type="ChEBI" id="CHEBI:30616"/>
    </ligand>
</feature>
<evidence type="ECO:0000256" key="2">
    <source>
        <dbReference type="ARBA" id="ARBA00008109"/>
    </source>
</evidence>
<feature type="binding site" evidence="13">
    <location>
        <position position="589"/>
    </location>
    <ligand>
        <name>ATP</name>
        <dbReference type="ChEBI" id="CHEBI:30616"/>
    </ligand>
</feature>
<keyword evidence="4 14" id="KW-0479">Metal-binding</keyword>
<dbReference type="PANTHER" id="PTHR24092:SF218">
    <property type="entry name" value="PHOSPHOLIPID-TRANSPORTING ATPASE"/>
    <property type="match status" value="1"/>
</dbReference>
<dbReference type="PROSITE" id="PS00154">
    <property type="entry name" value="ATPASE_E1_E2"/>
    <property type="match status" value="1"/>
</dbReference>
<feature type="binding site" evidence="13">
    <location>
        <position position="864"/>
    </location>
    <ligand>
        <name>ATP</name>
        <dbReference type="ChEBI" id="CHEBI:30616"/>
    </ligand>
</feature>
<dbReference type="EMBL" id="AZIL01002132">
    <property type="protein sequence ID" value="EWM22623.1"/>
    <property type="molecule type" value="Genomic_DNA"/>
</dbReference>
<dbReference type="NCBIfam" id="TIGR01494">
    <property type="entry name" value="ATPase_P-type"/>
    <property type="match status" value="1"/>
</dbReference>
<feature type="transmembrane region" description="Helical" evidence="15">
    <location>
        <begin position="943"/>
        <end position="964"/>
    </location>
</feature>
<evidence type="ECO:0000313" key="20">
    <source>
        <dbReference type="Proteomes" id="UP000019335"/>
    </source>
</evidence>
<feature type="transmembrane region" description="Helical" evidence="15">
    <location>
        <begin position="1020"/>
        <end position="1046"/>
    </location>
</feature>
<keyword evidence="20" id="KW-1185">Reference proteome</keyword>
<organism evidence="19 20">
    <name type="scientific">Nannochloropsis gaditana</name>
    <dbReference type="NCBI Taxonomy" id="72520"/>
    <lineage>
        <taxon>Eukaryota</taxon>
        <taxon>Sar</taxon>
        <taxon>Stramenopiles</taxon>
        <taxon>Ochrophyta</taxon>
        <taxon>Eustigmatophyceae</taxon>
        <taxon>Eustigmatales</taxon>
        <taxon>Monodopsidaceae</taxon>
        <taxon>Nannochloropsis</taxon>
    </lineage>
</organism>
<dbReference type="InterPro" id="IPR001757">
    <property type="entry name" value="P_typ_ATPase"/>
</dbReference>
<comment type="subcellular location">
    <subcellularLocation>
        <location evidence="1 15">Membrane</location>
        <topology evidence="1 15">Multi-pass membrane protein</topology>
    </subcellularLocation>
</comment>
<dbReference type="SUPFAM" id="SSF81665">
    <property type="entry name" value="Calcium ATPase, transmembrane domain M"/>
    <property type="match status" value="1"/>
</dbReference>
<accession>W7TGI1</accession>
<dbReference type="InterPro" id="IPR044492">
    <property type="entry name" value="P_typ_ATPase_HD_dom"/>
</dbReference>
<evidence type="ECO:0000313" key="19">
    <source>
        <dbReference type="EMBL" id="EWM22623.1"/>
    </source>
</evidence>
<feature type="region of interest" description="Disordered" evidence="16">
    <location>
        <begin position="1209"/>
        <end position="1235"/>
    </location>
</feature>
<dbReference type="PRINTS" id="PR00119">
    <property type="entry name" value="CATATPASE"/>
</dbReference>
<feature type="transmembrane region" description="Helical" evidence="15">
    <location>
        <begin position="90"/>
        <end position="108"/>
    </location>
</feature>
<keyword evidence="6 13" id="KW-0067">ATP-binding</keyword>
<dbReference type="InterPro" id="IPR018303">
    <property type="entry name" value="ATPase_P-typ_P_site"/>
</dbReference>
<name>W7TGI1_9STRA</name>
<evidence type="ECO:0000256" key="6">
    <source>
        <dbReference type="ARBA" id="ARBA00022840"/>
    </source>
</evidence>
<evidence type="ECO:0000256" key="5">
    <source>
        <dbReference type="ARBA" id="ARBA00022741"/>
    </source>
</evidence>
<comment type="cofactor">
    <cofactor evidence="14">
        <name>Mg(2+)</name>
        <dbReference type="ChEBI" id="CHEBI:18420"/>
    </cofactor>
</comment>
<dbReference type="SUPFAM" id="SSF81653">
    <property type="entry name" value="Calcium ATPase, transduction domain A"/>
    <property type="match status" value="1"/>
</dbReference>
<dbReference type="InterPro" id="IPR023214">
    <property type="entry name" value="HAD_sf"/>
</dbReference>
<evidence type="ECO:0000256" key="1">
    <source>
        <dbReference type="ARBA" id="ARBA00004141"/>
    </source>
</evidence>
<dbReference type="EC" id="7.6.2.1" evidence="15"/>
<evidence type="ECO:0000259" key="17">
    <source>
        <dbReference type="Pfam" id="PF16209"/>
    </source>
</evidence>
<comment type="catalytic activity">
    <reaction evidence="11 15">
        <text>ATP + H2O + phospholipidSide 1 = ADP + phosphate + phospholipidSide 2.</text>
        <dbReference type="EC" id="7.6.2.1"/>
    </reaction>
</comment>
<dbReference type="SFLD" id="SFLDS00003">
    <property type="entry name" value="Haloacid_Dehalogenase"/>
    <property type="match status" value="1"/>
</dbReference>
<dbReference type="SFLD" id="SFLDF00027">
    <property type="entry name" value="p-type_atpase"/>
    <property type="match status" value="1"/>
</dbReference>
<feature type="domain" description="P-type ATPase N-terminal" evidence="17">
    <location>
        <begin position="32"/>
        <end position="84"/>
    </location>
</feature>
<keyword evidence="3 15" id="KW-0812">Transmembrane</keyword>
<feature type="binding site" evidence="13">
    <location>
        <position position="703"/>
    </location>
    <ligand>
        <name>ATP</name>
        <dbReference type="ChEBI" id="CHEBI:30616"/>
    </ligand>
</feature>
<feature type="domain" description="P-type ATPase C-terminal" evidence="18">
    <location>
        <begin position="912"/>
        <end position="1161"/>
    </location>
</feature>
<dbReference type="GO" id="GO:0140326">
    <property type="term" value="F:ATPase-coupled intramembrane lipid transporter activity"/>
    <property type="evidence" value="ECO:0007669"/>
    <property type="project" value="UniProtKB-EC"/>
</dbReference>
<evidence type="ECO:0000256" key="16">
    <source>
        <dbReference type="SAM" id="MobiDB-lite"/>
    </source>
</evidence>
<feature type="binding site" evidence="14">
    <location>
        <position position="430"/>
    </location>
    <ligand>
        <name>Mg(2+)</name>
        <dbReference type="ChEBI" id="CHEBI:18420"/>
    </ligand>
</feature>
<dbReference type="OrthoDB" id="377733at2759"/>
<dbReference type="InterPro" id="IPR032631">
    <property type="entry name" value="P-type_ATPase_N"/>
</dbReference>
<dbReference type="Pfam" id="PF16209">
    <property type="entry name" value="PhoLip_ATPase_N"/>
    <property type="match status" value="1"/>
</dbReference>
<feature type="binding site" evidence="14">
    <location>
        <position position="890"/>
    </location>
    <ligand>
        <name>Mg(2+)</name>
        <dbReference type="ChEBI" id="CHEBI:18420"/>
    </ligand>
</feature>
<keyword evidence="8 15" id="KW-1278">Translocase</keyword>
<feature type="binding site" evidence="13">
    <location>
        <position position="430"/>
    </location>
    <ligand>
        <name>ATP</name>
        <dbReference type="ChEBI" id="CHEBI:30616"/>
    </ligand>
</feature>
<evidence type="ECO:0000256" key="14">
    <source>
        <dbReference type="PIRSR" id="PIRSR606539-3"/>
    </source>
</evidence>
<dbReference type="InterPro" id="IPR008250">
    <property type="entry name" value="ATPase_P-typ_transduc_dom_A_sf"/>
</dbReference>
<feature type="binding site" evidence="13">
    <location>
        <position position="704"/>
    </location>
    <ligand>
        <name>ATP</name>
        <dbReference type="ChEBI" id="CHEBI:30616"/>
    </ligand>
</feature>
<dbReference type="Gene3D" id="2.70.150.10">
    <property type="entry name" value="Calcium-transporting ATPase, cytoplasmic transduction domain A"/>
    <property type="match status" value="1"/>
</dbReference>
<dbReference type="Gene3D" id="3.40.50.1000">
    <property type="entry name" value="HAD superfamily/HAD-like"/>
    <property type="match status" value="1"/>
</dbReference>
<feature type="binding site" evidence="13">
    <location>
        <position position="858"/>
    </location>
    <ligand>
        <name>ATP</name>
        <dbReference type="ChEBI" id="CHEBI:30616"/>
    </ligand>
</feature>
<evidence type="ECO:0000259" key="18">
    <source>
        <dbReference type="Pfam" id="PF16212"/>
    </source>
</evidence>
<feature type="binding site" evidence="14">
    <location>
        <position position="886"/>
    </location>
    <ligand>
        <name>Mg(2+)</name>
        <dbReference type="ChEBI" id="CHEBI:18420"/>
    </ligand>
</feature>
<dbReference type="SUPFAM" id="SSF81660">
    <property type="entry name" value="Metal cation-transporting ATPase, ATP-binding domain N"/>
    <property type="match status" value="1"/>
</dbReference>
<feature type="transmembrane region" description="Helical" evidence="15">
    <location>
        <begin position="65"/>
        <end position="84"/>
    </location>
</feature>
<dbReference type="SUPFAM" id="SSF56784">
    <property type="entry name" value="HAD-like"/>
    <property type="match status" value="1"/>
</dbReference>
<comment type="similarity">
    <text evidence="2 15">Belongs to the cation transport ATPase (P-type) (TC 3.A.3) family. Type IV subfamily.</text>
</comment>
<feature type="binding site" evidence="13">
    <location>
        <position position="428"/>
    </location>
    <ligand>
        <name>ATP</name>
        <dbReference type="ChEBI" id="CHEBI:30616"/>
    </ligand>
</feature>
<evidence type="ECO:0000256" key="13">
    <source>
        <dbReference type="PIRSR" id="PIRSR606539-2"/>
    </source>
</evidence>
<protein>
    <recommendedName>
        <fullName evidence="15">Phospholipid-transporting ATPase</fullName>
        <ecNumber evidence="15">7.6.2.1</ecNumber>
    </recommendedName>
</protein>
<feature type="transmembrane region" description="Helical" evidence="15">
    <location>
        <begin position="1134"/>
        <end position="1152"/>
    </location>
</feature>
<dbReference type="InterPro" id="IPR032630">
    <property type="entry name" value="P_typ_ATPase_c"/>
</dbReference>
<dbReference type="InterPro" id="IPR023298">
    <property type="entry name" value="ATPase_P-typ_TM_dom_sf"/>
</dbReference>
<keyword evidence="7 14" id="KW-0460">Magnesium</keyword>
<reference evidence="19 20" key="1">
    <citation type="journal article" date="2014" name="Mol. Plant">
        <title>Chromosome Scale Genome Assembly and Transcriptome Profiling of Nannochloropsis gaditana in Nitrogen Depletion.</title>
        <authorList>
            <person name="Corteggiani Carpinelli E."/>
            <person name="Telatin A."/>
            <person name="Vitulo N."/>
            <person name="Forcato C."/>
            <person name="D'Angelo M."/>
            <person name="Schiavon R."/>
            <person name="Vezzi A."/>
            <person name="Giacometti G.M."/>
            <person name="Morosinotto T."/>
            <person name="Valle G."/>
        </authorList>
    </citation>
    <scope>NUCLEOTIDE SEQUENCE [LARGE SCALE GENOMIC DNA]</scope>
    <source>
        <strain evidence="19 20">B-31</strain>
    </source>
</reference>
<sequence length="1235" mass="137296">MERIKKLFERKEAPTSRVFHVASAEAGHTGHEHDGHAYCNNSVSTSKYTVLSFFPKSLFEQFRRLANVYFLVIIILLMLGTYTPLFDAPLTPYTTLFPLLVVLAVTMGKEGFEDVKRHIADRETNTAPVEMLSLEKPGEFDSMQRQEIRVGRVVRVLDKQMVPADMILLTSSEAEGSCYVETSNIDGETNLKIRQAAKTAADGVGSMWQDDPADLHGWQGTVECELPNSHIHSFSGVLRHEKEGNRETPVDESNLLLRGSSVRNTKWVLGLVVYTGRDTKIVQNSREAPSKLSTVEHTVNNMLYLILTAQVVLATASVVCFVVWNKVRRFKLDYICIEAASSENAFYAENCGTAIEPSNLGMWFTFFTLFNNFVPISLYVTMEMVNYCQAFFIDNDIKMYDSEADMPAMARTSNMNGDLASIQYVFSDKTGTLTRNVMEFRRCSVAGTVFGNMEVSENAPPDKSVVEGQPLSDLAKQAISQGSGSAAYSFMLVLAVCHTVVMESLDDGGTAYQAESPDEEALVSAAADLGFRFTGRGPGEVRLKVGGDDKAGGEELTFQLLCTIAFTSTRKRMSVIVKTPDGKVLLLTKGADNIVGGRAKEFHSTDSDAVDAHLRLFSEDGLRTLMLAVRELPESEFDAWFQGYQKAAASIQNRTEAIGAVADEIERDLVVVGTTAIEDKLQEGVPDTIADLLDGGIKVWVLTGDKMETAINIGYSCRLLSSRMTLLKLKDTGDPATIRRHLKKLLNALDWLVERERKLGDTLGRRIMERMTQCARRGPGDFRSSWQAGEEDVKILEDEDLKVCFRPQNEAPHFKELTSDTVALVVDGPALAHVLGDPEYEAMFLRLSSICRSVVACRVSPAQKRLVVRLVKAGVKPMPITLSIGDGANDVAMIQEAQIGVGISGKEGQQAVNSADFAIAQFRYLRRLLLIHGRYDYRRMSKVILYSFYKNMVLTFILFYYLFFTGFSGQSLFNDLVYSAFNFLCAMPIICVGFFDIDIFPQHVLAWKWVYMSGRDHMDLNIRLMVQWFVQALLDSVLIFCFSLFAARSAHEIWGWDGDVAGLYLFGTTVYSVMLLAVSLKVATITYTWTRVSWFFFIGSLLLYLIFIFSYSAMPASTTFYNVAAHMMRMAPHWLLVLLGSVVSVALDHFIISVKLAFSPTPVDVAVEKSRILAGCSNTRLSSAPFRHATGLSKRTAVSTRNVQNITFGSEEEEIDPSKTQTGESTSNGFIAKNV</sequence>
<dbReference type="NCBIfam" id="TIGR01652">
    <property type="entry name" value="ATPase-Plipid"/>
    <property type="match status" value="1"/>
</dbReference>
<feature type="transmembrane region" description="Helical" evidence="15">
    <location>
        <begin position="360"/>
        <end position="380"/>
    </location>
</feature>
<evidence type="ECO:0000256" key="15">
    <source>
        <dbReference type="RuleBase" id="RU362033"/>
    </source>
</evidence>
<dbReference type="PANTHER" id="PTHR24092">
    <property type="entry name" value="PROBABLE PHOSPHOLIPID-TRANSPORTING ATPASE"/>
    <property type="match status" value="1"/>
</dbReference>
<feature type="binding site" evidence="13">
    <location>
        <position position="889"/>
    </location>
    <ligand>
        <name>ATP</name>
        <dbReference type="ChEBI" id="CHEBI:30616"/>
    </ligand>
</feature>
<dbReference type="AlphaFoldDB" id="W7TGI1"/>
<dbReference type="GO" id="GO:0000287">
    <property type="term" value="F:magnesium ion binding"/>
    <property type="evidence" value="ECO:0007669"/>
    <property type="project" value="UniProtKB-UniRule"/>
</dbReference>
<evidence type="ECO:0000256" key="12">
    <source>
        <dbReference type="PIRSR" id="PIRSR606539-1"/>
    </source>
</evidence>
<feature type="binding site" evidence="13">
    <location>
        <position position="623"/>
    </location>
    <ligand>
        <name>ATP</name>
        <dbReference type="ChEBI" id="CHEBI:30616"/>
    </ligand>
</feature>
<dbReference type="InterPro" id="IPR006539">
    <property type="entry name" value="P-type_ATPase_IV"/>
</dbReference>
<dbReference type="GO" id="GO:0045332">
    <property type="term" value="P:phospholipid translocation"/>
    <property type="evidence" value="ECO:0007669"/>
    <property type="project" value="TreeGrafter"/>
</dbReference>
<evidence type="ECO:0000256" key="8">
    <source>
        <dbReference type="ARBA" id="ARBA00022967"/>
    </source>
</evidence>
<dbReference type="Gene3D" id="3.40.1110.10">
    <property type="entry name" value="Calcium-transporting ATPase, cytoplasmic domain N"/>
    <property type="match status" value="1"/>
</dbReference>
<gene>
    <name evidence="19" type="ORF">Naga_100023g23</name>
</gene>
<dbReference type="Proteomes" id="UP000019335">
    <property type="component" value="Unassembled WGS sequence"/>
</dbReference>
<feature type="transmembrane region" description="Helical" evidence="15">
    <location>
        <begin position="1092"/>
        <end position="1114"/>
    </location>
</feature>
<feature type="transmembrane region" description="Helical" evidence="15">
    <location>
        <begin position="976"/>
        <end position="999"/>
    </location>
</feature>
<dbReference type="InterPro" id="IPR023299">
    <property type="entry name" value="ATPase_P-typ_cyto_dom_N"/>
</dbReference>
<feature type="transmembrane region" description="Helical" evidence="15">
    <location>
        <begin position="302"/>
        <end position="324"/>
    </location>
</feature>
<keyword evidence="10 15" id="KW-0472">Membrane</keyword>
<feature type="binding site" evidence="13">
    <location>
        <position position="566"/>
    </location>
    <ligand>
        <name>ATP</name>
        <dbReference type="ChEBI" id="CHEBI:30616"/>
    </ligand>
</feature>
<feature type="transmembrane region" description="Helical" evidence="15">
    <location>
        <begin position="1061"/>
        <end position="1080"/>
    </location>
</feature>
<dbReference type="GO" id="GO:0016887">
    <property type="term" value="F:ATP hydrolysis activity"/>
    <property type="evidence" value="ECO:0007669"/>
    <property type="project" value="InterPro"/>
</dbReference>
<feature type="binding site" evidence="13">
    <location>
        <position position="519"/>
    </location>
    <ligand>
        <name>ATP</name>
        <dbReference type="ChEBI" id="CHEBI:30616"/>
    </ligand>
</feature>
<evidence type="ECO:0000256" key="9">
    <source>
        <dbReference type="ARBA" id="ARBA00022989"/>
    </source>
</evidence>
<proteinExistence type="inferred from homology"/>
<dbReference type="Pfam" id="PF13246">
    <property type="entry name" value="Cation_ATPase"/>
    <property type="match status" value="1"/>
</dbReference>
<feature type="binding site" evidence="13">
    <location>
        <position position="429"/>
    </location>
    <ligand>
        <name>ATP</name>
        <dbReference type="ChEBI" id="CHEBI:30616"/>
    </ligand>
</feature>
<keyword evidence="5 13" id="KW-0547">Nucleotide-binding</keyword>
<evidence type="ECO:0000256" key="4">
    <source>
        <dbReference type="ARBA" id="ARBA00022723"/>
    </source>
</evidence>
<keyword evidence="9 15" id="KW-1133">Transmembrane helix</keyword>
<feature type="compositionally biased region" description="Polar residues" evidence="16">
    <location>
        <begin position="1218"/>
        <end position="1229"/>
    </location>
</feature>
<evidence type="ECO:0000256" key="11">
    <source>
        <dbReference type="ARBA" id="ARBA00034036"/>
    </source>
</evidence>
<dbReference type="Pfam" id="PF16212">
    <property type="entry name" value="PhoLip_ATPase_C"/>
    <property type="match status" value="1"/>
</dbReference>
<feature type="binding site" evidence="14">
    <location>
        <position position="428"/>
    </location>
    <ligand>
        <name>Mg(2+)</name>
        <dbReference type="ChEBI" id="CHEBI:18420"/>
    </ligand>
</feature>
<evidence type="ECO:0000256" key="7">
    <source>
        <dbReference type="ARBA" id="ARBA00022842"/>
    </source>
</evidence>
<comment type="caution">
    <text evidence="19">The sequence shown here is derived from an EMBL/GenBank/DDBJ whole genome shotgun (WGS) entry which is preliminary data.</text>
</comment>
<evidence type="ECO:0000256" key="10">
    <source>
        <dbReference type="ARBA" id="ARBA00023136"/>
    </source>
</evidence>
<dbReference type="InterPro" id="IPR036412">
    <property type="entry name" value="HAD-like_sf"/>
</dbReference>
<feature type="active site" description="4-aspartylphosphate intermediate" evidence="12">
    <location>
        <position position="428"/>
    </location>
</feature>
<dbReference type="GO" id="GO:0005524">
    <property type="term" value="F:ATP binding"/>
    <property type="evidence" value="ECO:0007669"/>
    <property type="project" value="UniProtKB-UniRule"/>
</dbReference>
<feature type="binding site" evidence="13">
    <location>
        <position position="890"/>
    </location>
    <ligand>
        <name>ATP</name>
        <dbReference type="ChEBI" id="CHEBI:30616"/>
    </ligand>
</feature>